<sequence length="83" mass="9130">MGRPDPEGAAVLNNLVARLRLRKAWAGDPFYTLITRRVSEVSDWPGTYSVSLFAEDIIGILHQLGTGAQEGAWRADGLRHQAL</sequence>
<dbReference type="Proteomes" id="UP001058003">
    <property type="component" value="Chromosome"/>
</dbReference>
<dbReference type="RefSeq" id="WP_162189814.1">
    <property type="nucleotide sequence ID" value="NZ_CP073767.1"/>
</dbReference>
<evidence type="ECO:0000313" key="1">
    <source>
        <dbReference type="EMBL" id="UWZ58715.1"/>
    </source>
</evidence>
<organism evidence="1 2">
    <name type="scientific">Dactylosporangium aurantiacum</name>
    <dbReference type="NCBI Taxonomy" id="35754"/>
    <lineage>
        <taxon>Bacteria</taxon>
        <taxon>Bacillati</taxon>
        <taxon>Actinomycetota</taxon>
        <taxon>Actinomycetes</taxon>
        <taxon>Micromonosporales</taxon>
        <taxon>Micromonosporaceae</taxon>
        <taxon>Dactylosporangium</taxon>
    </lineage>
</organism>
<reference evidence="1" key="1">
    <citation type="submission" date="2021-04" db="EMBL/GenBank/DDBJ databases">
        <title>Dactylosporangium aurantiacum NRRL B-8018 full assembly.</title>
        <authorList>
            <person name="Hartkoorn R.C."/>
            <person name="Beaudoing E."/>
            <person name="Hot D."/>
        </authorList>
    </citation>
    <scope>NUCLEOTIDE SEQUENCE</scope>
    <source>
        <strain evidence="1">NRRL B-8018</strain>
    </source>
</reference>
<dbReference type="AlphaFoldDB" id="A0A9Q9IRQ6"/>
<protein>
    <submittedName>
        <fullName evidence="1">Uncharacterized protein</fullName>
    </submittedName>
</protein>
<dbReference type="KEGG" id="daur:Daura_22630"/>
<dbReference type="EMBL" id="CP073767">
    <property type="protein sequence ID" value="UWZ58715.1"/>
    <property type="molecule type" value="Genomic_DNA"/>
</dbReference>
<evidence type="ECO:0000313" key="2">
    <source>
        <dbReference type="Proteomes" id="UP001058003"/>
    </source>
</evidence>
<accession>A0A9Q9IRQ6</accession>
<keyword evidence="2" id="KW-1185">Reference proteome</keyword>
<name>A0A9Q9IRQ6_9ACTN</name>
<proteinExistence type="predicted"/>
<gene>
    <name evidence="1" type="ORF">Daura_22630</name>
</gene>